<evidence type="ECO:0000259" key="6">
    <source>
        <dbReference type="PROSITE" id="PS50011"/>
    </source>
</evidence>
<dbReference type="SMART" id="SM00220">
    <property type="entry name" value="S_TKc"/>
    <property type="match status" value="1"/>
</dbReference>
<organism evidence="7 8">
    <name type="scientific">Kalanchoe fedtschenkoi</name>
    <name type="common">Lavender scallops</name>
    <name type="synonym">South American air plant</name>
    <dbReference type="NCBI Taxonomy" id="63787"/>
    <lineage>
        <taxon>Eukaryota</taxon>
        <taxon>Viridiplantae</taxon>
        <taxon>Streptophyta</taxon>
        <taxon>Embryophyta</taxon>
        <taxon>Tracheophyta</taxon>
        <taxon>Spermatophyta</taxon>
        <taxon>Magnoliopsida</taxon>
        <taxon>eudicotyledons</taxon>
        <taxon>Gunneridae</taxon>
        <taxon>Pentapetalae</taxon>
        <taxon>Saxifragales</taxon>
        <taxon>Crassulaceae</taxon>
        <taxon>Kalanchoe</taxon>
    </lineage>
</organism>
<evidence type="ECO:0000256" key="1">
    <source>
        <dbReference type="ARBA" id="ARBA00022527"/>
    </source>
</evidence>
<keyword evidence="8" id="KW-1185">Reference proteome</keyword>
<feature type="domain" description="Protein kinase" evidence="6">
    <location>
        <begin position="169"/>
        <end position="451"/>
    </location>
</feature>
<sequence>MEPSSPPPPPPPSTTDKKPHQSRPHARITIPGSLVGWWQWWIPSSPPPPIFLLTLISFSTLLFSFSAASDLQPTPTRPASPPTQVINARDTNQGRFNSTLFVAAVSVAAAVALFLALFAMVSFSCFGFRIPSRKNRVINDDGDVESDVGSKMDFGVRRLSWDDVRVSTNGFEKVIGSGGFSVVYCGALPVPRPPFSKPVGAFKVHSNSERLHQGFREELSILLKLDHPNIVKLHAYCDDQEGGALVFEYVPNGTLQENLHESSRSLELPWSARVSVAYQLALALEYLHEQCELHVVHGDVKSSNILLDKNLNVKLCDFGSAKMGFSAALAPPGPTRKHLITGSPGYVDPHYLRTGISSKKNDMYSFGVVLMELLTGLEAFCLETGRMLTSRVVSGSGDVNPDLIDPRLGSEYDAEESRVMSQIAATCVRGSPSLRPSASEVVAVMRQHVRVTRR</sequence>
<evidence type="ECO:0000256" key="4">
    <source>
        <dbReference type="SAM" id="MobiDB-lite"/>
    </source>
</evidence>
<dbReference type="InterPro" id="IPR008271">
    <property type="entry name" value="Ser/Thr_kinase_AS"/>
</dbReference>
<keyword evidence="3" id="KW-0067">ATP-binding</keyword>
<dbReference type="Gramene" id="Kaladp0095s0466.1.v1.1">
    <property type="protein sequence ID" value="Kaladp0095s0466.1.v1.1"/>
    <property type="gene ID" value="Kaladp0095s0466.v1.1"/>
</dbReference>
<dbReference type="InterPro" id="IPR011009">
    <property type="entry name" value="Kinase-like_dom_sf"/>
</dbReference>
<dbReference type="EnsemblPlants" id="Kaladp0095s0466.1.v1.1">
    <property type="protein sequence ID" value="Kaladp0095s0466.1.v1.1"/>
    <property type="gene ID" value="Kaladp0095s0466.v1.1"/>
</dbReference>
<keyword evidence="2" id="KW-0547">Nucleotide-binding</keyword>
<dbReference type="GO" id="GO:0005524">
    <property type="term" value="F:ATP binding"/>
    <property type="evidence" value="ECO:0007669"/>
    <property type="project" value="UniProtKB-KW"/>
</dbReference>
<dbReference type="PANTHER" id="PTHR47989">
    <property type="entry name" value="OS01G0750732 PROTEIN"/>
    <property type="match status" value="1"/>
</dbReference>
<keyword evidence="5" id="KW-1133">Transmembrane helix</keyword>
<dbReference type="PANTHER" id="PTHR47989:SF26">
    <property type="entry name" value="PROTEIN KINASE DOMAIN-CONTAINING PROTEIN"/>
    <property type="match status" value="1"/>
</dbReference>
<dbReference type="GO" id="GO:0004674">
    <property type="term" value="F:protein serine/threonine kinase activity"/>
    <property type="evidence" value="ECO:0007669"/>
    <property type="project" value="UniProtKB-KW"/>
</dbReference>
<dbReference type="SUPFAM" id="SSF56112">
    <property type="entry name" value="Protein kinase-like (PK-like)"/>
    <property type="match status" value="1"/>
</dbReference>
<evidence type="ECO:0000256" key="3">
    <source>
        <dbReference type="ARBA" id="ARBA00022840"/>
    </source>
</evidence>
<keyword evidence="1" id="KW-0723">Serine/threonine-protein kinase</keyword>
<feature type="compositionally biased region" description="Pro residues" evidence="4">
    <location>
        <begin position="1"/>
        <end position="13"/>
    </location>
</feature>
<evidence type="ECO:0000313" key="7">
    <source>
        <dbReference type="EnsemblPlants" id="Kaladp0095s0466.1.v1.1"/>
    </source>
</evidence>
<dbReference type="Gene3D" id="3.30.200.20">
    <property type="entry name" value="Phosphorylase Kinase, domain 1"/>
    <property type="match status" value="1"/>
</dbReference>
<protein>
    <recommendedName>
        <fullName evidence="6">Protein kinase domain-containing protein</fullName>
    </recommendedName>
</protein>
<feature type="transmembrane region" description="Helical" evidence="5">
    <location>
        <begin position="50"/>
        <end position="68"/>
    </location>
</feature>
<evidence type="ECO:0000256" key="2">
    <source>
        <dbReference type="ARBA" id="ARBA00022741"/>
    </source>
</evidence>
<keyword evidence="5" id="KW-0812">Transmembrane</keyword>
<dbReference type="OMA" id="RCISEGP"/>
<reference evidence="7" key="1">
    <citation type="submission" date="2021-01" db="UniProtKB">
        <authorList>
            <consortium name="EnsemblPlants"/>
        </authorList>
    </citation>
    <scope>IDENTIFICATION</scope>
</reference>
<accession>A0A7N0V1B8</accession>
<keyword evidence="5" id="KW-0472">Membrane</keyword>
<dbReference type="Gene3D" id="1.10.510.10">
    <property type="entry name" value="Transferase(Phosphotransferase) domain 1"/>
    <property type="match status" value="1"/>
</dbReference>
<evidence type="ECO:0000313" key="8">
    <source>
        <dbReference type="Proteomes" id="UP000594263"/>
    </source>
</evidence>
<feature type="transmembrane region" description="Helical" evidence="5">
    <location>
        <begin position="100"/>
        <end position="126"/>
    </location>
</feature>
<dbReference type="Proteomes" id="UP000594263">
    <property type="component" value="Unplaced"/>
</dbReference>
<keyword evidence="1" id="KW-0808">Transferase</keyword>
<keyword evidence="1" id="KW-0418">Kinase</keyword>
<feature type="region of interest" description="Disordered" evidence="4">
    <location>
        <begin position="1"/>
        <end position="25"/>
    </location>
</feature>
<name>A0A7N0V1B8_KALFE</name>
<dbReference type="AlphaFoldDB" id="A0A7N0V1B8"/>
<dbReference type="PROSITE" id="PS50011">
    <property type="entry name" value="PROTEIN_KINASE_DOM"/>
    <property type="match status" value="1"/>
</dbReference>
<proteinExistence type="predicted"/>
<dbReference type="Pfam" id="PF00069">
    <property type="entry name" value="Pkinase"/>
    <property type="match status" value="1"/>
</dbReference>
<dbReference type="PROSITE" id="PS00108">
    <property type="entry name" value="PROTEIN_KINASE_ST"/>
    <property type="match status" value="1"/>
</dbReference>
<dbReference type="InterPro" id="IPR000719">
    <property type="entry name" value="Prot_kinase_dom"/>
</dbReference>
<evidence type="ECO:0000256" key="5">
    <source>
        <dbReference type="SAM" id="Phobius"/>
    </source>
</evidence>